<evidence type="ECO:0000313" key="3">
    <source>
        <dbReference type="EMBL" id="WOH08350.1"/>
    </source>
</evidence>
<sequence length="205" mass="23776">MSSSARGKSFSSKKDEAICRAFLSITEDLIIGNSQSCSHFWTRVFCNKFRDCLRSVQELHQNGITHQNEYDLAKQMYFDDTGKYFLWNGWFKVEVHEEAEIPKTYESPEAEITPSSGGSDSVFSPRKRPLGTKLAKRNKAKSKVEEIHNARHLDLLETNYTCEEKETQRKDLEMEERIMGMDMSTIQDPEMKAYYQHKRASILAK</sequence>
<dbReference type="EMBL" id="CP093349">
    <property type="protein sequence ID" value="WOH08350.1"/>
    <property type="molecule type" value="Genomic_DNA"/>
</dbReference>
<name>A0AAF0XID5_DAUCS</name>
<dbReference type="Pfam" id="PF14303">
    <property type="entry name" value="NAM-associated"/>
    <property type="match status" value="1"/>
</dbReference>
<dbReference type="PANTHER" id="PTHR45125">
    <property type="entry name" value="F21J9.4-RELATED"/>
    <property type="match status" value="1"/>
</dbReference>
<feature type="domain" description="No apical meristem-associated C-terminal" evidence="2">
    <location>
        <begin position="103"/>
        <end position="202"/>
    </location>
</feature>
<gene>
    <name evidence="3" type="ORF">DCAR_0727789</name>
</gene>
<dbReference type="PANTHER" id="PTHR45125:SF3">
    <property type="entry name" value="NO-APICAL-MERISTEM-ASSOCIATED CARBOXY-TERMINAL DOMAIN PROTEIN"/>
    <property type="match status" value="1"/>
</dbReference>
<dbReference type="AlphaFoldDB" id="A0AAF0XID5"/>
<keyword evidence="4" id="KW-1185">Reference proteome</keyword>
<evidence type="ECO:0000256" key="1">
    <source>
        <dbReference type="SAM" id="MobiDB-lite"/>
    </source>
</evidence>
<protein>
    <recommendedName>
        <fullName evidence="2">No apical meristem-associated C-terminal domain-containing protein</fullName>
    </recommendedName>
</protein>
<proteinExistence type="predicted"/>
<dbReference type="InterPro" id="IPR029466">
    <property type="entry name" value="NAM-associated_C"/>
</dbReference>
<dbReference type="Proteomes" id="UP000077755">
    <property type="component" value="Chromosome 7"/>
</dbReference>
<evidence type="ECO:0000313" key="4">
    <source>
        <dbReference type="Proteomes" id="UP000077755"/>
    </source>
</evidence>
<evidence type="ECO:0000259" key="2">
    <source>
        <dbReference type="Pfam" id="PF14303"/>
    </source>
</evidence>
<reference evidence="3" key="2">
    <citation type="submission" date="2022-03" db="EMBL/GenBank/DDBJ databases">
        <title>Draft title - Genomic analysis of global carrot germplasm unveils the trajectory of domestication and the origin of high carotenoid orange carrot.</title>
        <authorList>
            <person name="Iorizzo M."/>
            <person name="Ellison S."/>
            <person name="Senalik D."/>
            <person name="Macko-Podgorni A."/>
            <person name="Grzebelus D."/>
            <person name="Bostan H."/>
            <person name="Rolling W."/>
            <person name="Curaba J."/>
            <person name="Simon P."/>
        </authorList>
    </citation>
    <scope>NUCLEOTIDE SEQUENCE</scope>
    <source>
        <tissue evidence="3">Leaf</tissue>
    </source>
</reference>
<feature type="region of interest" description="Disordered" evidence="1">
    <location>
        <begin position="104"/>
        <end position="128"/>
    </location>
</feature>
<organism evidence="3 4">
    <name type="scientific">Daucus carota subsp. sativus</name>
    <name type="common">Carrot</name>
    <dbReference type="NCBI Taxonomy" id="79200"/>
    <lineage>
        <taxon>Eukaryota</taxon>
        <taxon>Viridiplantae</taxon>
        <taxon>Streptophyta</taxon>
        <taxon>Embryophyta</taxon>
        <taxon>Tracheophyta</taxon>
        <taxon>Spermatophyta</taxon>
        <taxon>Magnoliopsida</taxon>
        <taxon>eudicotyledons</taxon>
        <taxon>Gunneridae</taxon>
        <taxon>Pentapetalae</taxon>
        <taxon>asterids</taxon>
        <taxon>campanulids</taxon>
        <taxon>Apiales</taxon>
        <taxon>Apiaceae</taxon>
        <taxon>Apioideae</taxon>
        <taxon>Scandiceae</taxon>
        <taxon>Daucinae</taxon>
        <taxon>Daucus</taxon>
        <taxon>Daucus sect. Daucus</taxon>
    </lineage>
</organism>
<accession>A0AAF0XID5</accession>
<reference evidence="3" key="1">
    <citation type="journal article" date="2016" name="Nat. Genet.">
        <title>A high-quality carrot genome assembly provides new insights into carotenoid accumulation and asterid genome evolution.</title>
        <authorList>
            <person name="Iorizzo M."/>
            <person name="Ellison S."/>
            <person name="Senalik D."/>
            <person name="Zeng P."/>
            <person name="Satapoomin P."/>
            <person name="Huang J."/>
            <person name="Bowman M."/>
            <person name="Iovene M."/>
            <person name="Sanseverino W."/>
            <person name="Cavagnaro P."/>
            <person name="Yildiz M."/>
            <person name="Macko-Podgorni A."/>
            <person name="Moranska E."/>
            <person name="Grzebelus E."/>
            <person name="Grzebelus D."/>
            <person name="Ashrafi H."/>
            <person name="Zheng Z."/>
            <person name="Cheng S."/>
            <person name="Spooner D."/>
            <person name="Van Deynze A."/>
            <person name="Simon P."/>
        </authorList>
    </citation>
    <scope>NUCLEOTIDE SEQUENCE</scope>
    <source>
        <tissue evidence="3">Leaf</tissue>
    </source>
</reference>
<feature type="compositionally biased region" description="Polar residues" evidence="1">
    <location>
        <begin position="113"/>
        <end position="122"/>
    </location>
</feature>